<dbReference type="PANTHER" id="PTHR30595">
    <property type="entry name" value="GLPR-RELATED TRANSCRIPTIONAL REPRESSOR"/>
    <property type="match status" value="1"/>
</dbReference>
<dbReference type="AlphaFoldDB" id="A0A9D1PSM0"/>
<sequence>MKEEELVALVNRIRLFKSEQQTIEIKEALKGCPNKLFDTLSSFSNQDDGGVIVFGISESSGYEITGVYNAEALEKDVTEQCSQIEPPVRPLFTVALIDGKTVVSAEIPGIPFSKRPAYYKGKGLLKGSYIRVGEADIQMSPYEVYSYDAFHRGLHDDRRPVRDAALSLLDKNLLDSYVSRIRNTRNNLANLAYDEVLKLLGIVKDGYPSLAAVMAFSHYPQSYFPQFSVTAVVISGDKKGNENEIGMPRFQDSRRFTGNIKDMLDATVGYVLDNIRNAISFDENGNRVNKPEYPPVAIREAVLNALQHRDYSAYSEGKAIRIEIYSDRLEITNSGGLYGPLSIDKIGTIPPETRNPTLSDILEVLGVSENRGSGIPAIRNSFRAMGLEEPVFKSERGEFKVIFFNALRKEKEADNILDFLKTPRSREELEAFTGLNRTSLYYRIIKPMIADGLIRMTMPEKPKSKRQCFVLV</sequence>
<feature type="domain" description="Schlafen AlbA-2" evidence="1">
    <location>
        <begin position="19"/>
        <end position="139"/>
    </location>
</feature>
<dbReference type="EMBL" id="DXHU01000016">
    <property type="protein sequence ID" value="HIV98961.1"/>
    <property type="molecule type" value="Genomic_DNA"/>
</dbReference>
<protein>
    <submittedName>
        <fullName evidence="3">DNA binding domain-containing protein</fullName>
    </submittedName>
</protein>
<dbReference type="InterPro" id="IPR007421">
    <property type="entry name" value="Schlafen_AlbA_2_dom"/>
</dbReference>
<dbReference type="Pfam" id="PF13749">
    <property type="entry name" value="HATPase_c_4"/>
    <property type="match status" value="1"/>
</dbReference>
<proteinExistence type="predicted"/>
<dbReference type="Gene3D" id="3.30.565.60">
    <property type="match status" value="1"/>
</dbReference>
<dbReference type="InterPro" id="IPR038461">
    <property type="entry name" value="Schlafen_AlbA_2_dom_sf"/>
</dbReference>
<dbReference type="InterPro" id="IPR049514">
    <property type="entry name" value="Fic-like_C"/>
</dbReference>
<dbReference type="PANTHER" id="PTHR30595:SF6">
    <property type="entry name" value="SCHLAFEN ALBA-2 DOMAIN-CONTAINING PROTEIN"/>
    <property type="match status" value="1"/>
</dbReference>
<name>A0A9D1PSM0_9SPIO</name>
<dbReference type="InterPro" id="IPR038475">
    <property type="entry name" value="RecG_C_sf"/>
</dbReference>
<dbReference type="Gene3D" id="3.30.950.30">
    <property type="entry name" value="Schlafen, AAA domain"/>
    <property type="match status" value="1"/>
</dbReference>
<accession>A0A9D1PSM0</accession>
<evidence type="ECO:0000259" key="1">
    <source>
        <dbReference type="Pfam" id="PF04326"/>
    </source>
</evidence>
<evidence type="ECO:0000313" key="4">
    <source>
        <dbReference type="Proteomes" id="UP000823936"/>
    </source>
</evidence>
<dbReference type="Pfam" id="PF21247">
    <property type="entry name" value="Fic-like_C"/>
    <property type="match status" value="1"/>
</dbReference>
<evidence type="ECO:0000259" key="2">
    <source>
        <dbReference type="Pfam" id="PF21247"/>
    </source>
</evidence>
<dbReference type="Pfam" id="PF04326">
    <property type="entry name" value="SLFN_AlbA_2"/>
    <property type="match status" value="1"/>
</dbReference>
<reference evidence="3" key="1">
    <citation type="journal article" date="2021" name="PeerJ">
        <title>Extensive microbial diversity within the chicken gut microbiome revealed by metagenomics and culture.</title>
        <authorList>
            <person name="Gilroy R."/>
            <person name="Ravi A."/>
            <person name="Getino M."/>
            <person name="Pursley I."/>
            <person name="Horton D.L."/>
            <person name="Alikhan N.F."/>
            <person name="Baker D."/>
            <person name="Gharbi K."/>
            <person name="Hall N."/>
            <person name="Watson M."/>
            <person name="Adriaenssens E.M."/>
            <person name="Foster-Nyarko E."/>
            <person name="Jarju S."/>
            <person name="Secka A."/>
            <person name="Antonio M."/>
            <person name="Oren A."/>
            <person name="Chaudhuri R.R."/>
            <person name="La Ragione R."/>
            <person name="Hildebrand F."/>
            <person name="Pallen M.J."/>
        </authorList>
    </citation>
    <scope>NUCLEOTIDE SEQUENCE</scope>
    <source>
        <strain evidence="3">Gambia11-129</strain>
    </source>
</reference>
<organism evidence="3 4">
    <name type="scientific">Candidatus Ornithospirochaeta avicola</name>
    <dbReference type="NCBI Taxonomy" id="2840896"/>
    <lineage>
        <taxon>Bacteria</taxon>
        <taxon>Pseudomonadati</taxon>
        <taxon>Spirochaetota</taxon>
        <taxon>Spirochaetia</taxon>
        <taxon>Spirochaetales</taxon>
        <taxon>Spirochaetaceae</taxon>
        <taxon>Spirochaetaceae incertae sedis</taxon>
        <taxon>Candidatus Ornithospirochaeta</taxon>
    </lineage>
</organism>
<evidence type="ECO:0000313" key="3">
    <source>
        <dbReference type="EMBL" id="HIV98961.1"/>
    </source>
</evidence>
<feature type="domain" description="Filamentation induced by cAMP protein Fic-like C-terminal" evidence="2">
    <location>
        <begin position="415"/>
        <end position="469"/>
    </location>
</feature>
<gene>
    <name evidence="3" type="ORF">IAB12_04185</name>
</gene>
<reference evidence="3" key="2">
    <citation type="submission" date="2021-04" db="EMBL/GenBank/DDBJ databases">
        <authorList>
            <person name="Gilroy R."/>
        </authorList>
    </citation>
    <scope>NUCLEOTIDE SEQUENCE</scope>
    <source>
        <strain evidence="3">Gambia11-129</strain>
    </source>
</reference>
<comment type="caution">
    <text evidence="3">The sequence shown here is derived from an EMBL/GenBank/DDBJ whole genome shotgun (WGS) entry which is preliminary data.</text>
</comment>
<dbReference type="Proteomes" id="UP000823936">
    <property type="component" value="Unassembled WGS sequence"/>
</dbReference>